<dbReference type="Proteomes" id="UP001055439">
    <property type="component" value="Chromosome 7"/>
</dbReference>
<evidence type="ECO:0000256" key="6">
    <source>
        <dbReference type="ARBA" id="ARBA00023033"/>
    </source>
</evidence>
<name>A0A9E7KLD7_9LILI</name>
<dbReference type="GO" id="GO:0016705">
    <property type="term" value="F:oxidoreductase activity, acting on paired donors, with incorporation or reduction of molecular oxygen"/>
    <property type="evidence" value="ECO:0007669"/>
    <property type="project" value="InterPro"/>
</dbReference>
<dbReference type="AlphaFoldDB" id="A0A9E7KLD7"/>
<dbReference type="InterPro" id="IPR036396">
    <property type="entry name" value="Cyt_P450_sf"/>
</dbReference>
<gene>
    <name evidence="7" type="ORF">MUK42_37229</name>
</gene>
<dbReference type="Gene3D" id="1.10.630.10">
    <property type="entry name" value="Cytochrome P450"/>
    <property type="match status" value="1"/>
</dbReference>
<evidence type="ECO:0000313" key="7">
    <source>
        <dbReference type="EMBL" id="URE20179.1"/>
    </source>
</evidence>
<keyword evidence="4" id="KW-0560">Oxidoreductase</keyword>
<dbReference type="SUPFAM" id="SSF48264">
    <property type="entry name" value="Cytochrome P450"/>
    <property type="match status" value="1"/>
</dbReference>
<keyword evidence="8" id="KW-1185">Reference proteome</keyword>
<evidence type="ECO:0000313" key="8">
    <source>
        <dbReference type="Proteomes" id="UP001055439"/>
    </source>
</evidence>
<dbReference type="PANTHER" id="PTHR47953">
    <property type="entry name" value="OS08G0105600 PROTEIN"/>
    <property type="match status" value="1"/>
</dbReference>
<proteinExistence type="inferred from homology"/>
<keyword evidence="5" id="KW-0408">Iron</keyword>
<evidence type="ECO:0000256" key="1">
    <source>
        <dbReference type="ARBA" id="ARBA00010617"/>
    </source>
</evidence>
<comment type="similarity">
    <text evidence="1">Belongs to the cytochrome P450 family.</text>
</comment>
<reference evidence="7" key="1">
    <citation type="submission" date="2022-05" db="EMBL/GenBank/DDBJ databases">
        <title>The Musa troglodytarum L. genome provides insights into the mechanism of non-climacteric behaviour and enrichment of carotenoids.</title>
        <authorList>
            <person name="Wang J."/>
        </authorList>
    </citation>
    <scope>NUCLEOTIDE SEQUENCE</scope>
    <source>
        <tissue evidence="7">Leaf</tissue>
    </source>
</reference>
<dbReference type="Pfam" id="PF00067">
    <property type="entry name" value="p450"/>
    <property type="match status" value="1"/>
</dbReference>
<dbReference type="PANTHER" id="PTHR47953:SF5">
    <property type="entry name" value="CYTOCHROME P450 71AV8-LIKE"/>
    <property type="match status" value="1"/>
</dbReference>
<dbReference type="InterPro" id="IPR052306">
    <property type="entry name" value="CYP450_71D"/>
</dbReference>
<evidence type="ECO:0000256" key="4">
    <source>
        <dbReference type="ARBA" id="ARBA00023002"/>
    </source>
</evidence>
<evidence type="ECO:0000256" key="5">
    <source>
        <dbReference type="ARBA" id="ARBA00023004"/>
    </source>
</evidence>
<keyword evidence="6" id="KW-0503">Monooxygenase</keyword>
<sequence>MSELIRNPKIMEKAQKEVMEKLKEKNGIQETDIVKLNYLKSIVMETLRLHPPIRLIPRMCRKTCEVLGYEIEAGT</sequence>
<dbReference type="GO" id="GO:0020037">
    <property type="term" value="F:heme binding"/>
    <property type="evidence" value="ECO:0007669"/>
    <property type="project" value="InterPro"/>
</dbReference>
<dbReference type="GO" id="GO:0004497">
    <property type="term" value="F:monooxygenase activity"/>
    <property type="evidence" value="ECO:0007669"/>
    <property type="project" value="UniProtKB-KW"/>
</dbReference>
<accession>A0A9E7KLD7</accession>
<dbReference type="EMBL" id="CP097509">
    <property type="protein sequence ID" value="URE20179.1"/>
    <property type="molecule type" value="Genomic_DNA"/>
</dbReference>
<dbReference type="InterPro" id="IPR001128">
    <property type="entry name" value="Cyt_P450"/>
</dbReference>
<dbReference type="OrthoDB" id="1470350at2759"/>
<organism evidence="7 8">
    <name type="scientific">Musa troglodytarum</name>
    <name type="common">fe'i banana</name>
    <dbReference type="NCBI Taxonomy" id="320322"/>
    <lineage>
        <taxon>Eukaryota</taxon>
        <taxon>Viridiplantae</taxon>
        <taxon>Streptophyta</taxon>
        <taxon>Embryophyta</taxon>
        <taxon>Tracheophyta</taxon>
        <taxon>Spermatophyta</taxon>
        <taxon>Magnoliopsida</taxon>
        <taxon>Liliopsida</taxon>
        <taxon>Zingiberales</taxon>
        <taxon>Musaceae</taxon>
        <taxon>Musa</taxon>
    </lineage>
</organism>
<keyword evidence="3" id="KW-0479">Metal-binding</keyword>
<evidence type="ECO:0000256" key="2">
    <source>
        <dbReference type="ARBA" id="ARBA00022617"/>
    </source>
</evidence>
<protein>
    <submittedName>
        <fullName evidence="7">Cytochrome P450</fullName>
    </submittedName>
</protein>
<keyword evidence="2" id="KW-0349">Heme</keyword>
<dbReference type="GO" id="GO:0005506">
    <property type="term" value="F:iron ion binding"/>
    <property type="evidence" value="ECO:0007669"/>
    <property type="project" value="InterPro"/>
</dbReference>
<evidence type="ECO:0000256" key="3">
    <source>
        <dbReference type="ARBA" id="ARBA00022723"/>
    </source>
</evidence>